<name>D6PLJ1_9ZZZZ</name>
<protein>
    <submittedName>
        <fullName evidence="1">Uncharacterized protein</fullName>
    </submittedName>
</protein>
<accession>D6PLJ1</accession>
<dbReference type="AlphaFoldDB" id="D6PLJ1"/>
<evidence type="ECO:0000313" key="1">
    <source>
        <dbReference type="EMBL" id="ADD96592.1"/>
    </source>
</evidence>
<sequence length="316" mass="35954">MTTFGENIKSRGAFDYFMKKAFFLTLVMMTSTLAGCIGGDSGSVEVQLTDDQINDLFDEHFQDFVNNSSVTHNEYVTNNHNGSSPSSTQYFVVDYEFTKSNLTVVGAAVDYMNNTFEAIYSDYNYSTNENSTTTYQLSCIGYYLVGLQTTPVPYWTNSANYEQAWADNYNQTISDLYEQYAYQSQTRYACDANYNQSSSQINQDWVDILDIQIPAGKGLRCETNAMVTMWDNDQNGYSTARGIPTSSWSGTSRYGTLLYFEYDSFVDGISCTSMTMGSGSLDTIYTIKTRDYMLAQDDDYRLYLVYYLVDLQDHQF</sequence>
<reference evidence="1" key="1">
    <citation type="journal article" date="2010" name="ISME J.">
        <title>Metagenome of the Mediterranean deep chlorophyll maximum studied by direct and fosmid library 454 pyrosequencing.</title>
        <authorList>
            <person name="Ghai R."/>
            <person name="Martin-Cuadrado A.B."/>
            <person name="Molto A.G."/>
            <person name="Heredia I.G."/>
            <person name="Cabrera R."/>
            <person name="Martin J."/>
            <person name="Verdu M."/>
            <person name="Deschamps P."/>
            <person name="Moreira D."/>
            <person name="Lopez-Garcia P."/>
            <person name="Mira A."/>
            <person name="Rodriguez-Valera F."/>
        </authorList>
    </citation>
    <scope>NUCLEOTIDE SEQUENCE</scope>
</reference>
<organism evidence="1">
    <name type="scientific">uncultured organism MedDCM-OCT-S11-C383</name>
    <dbReference type="NCBI Taxonomy" id="743662"/>
    <lineage>
        <taxon>unclassified sequences</taxon>
        <taxon>environmental samples</taxon>
    </lineage>
</organism>
<proteinExistence type="predicted"/>
<dbReference type="EMBL" id="GU943149">
    <property type="protein sequence ID" value="ADD96592.1"/>
    <property type="molecule type" value="Genomic_DNA"/>
</dbReference>